<evidence type="ECO:0000313" key="3">
    <source>
        <dbReference type="Proteomes" id="UP000807306"/>
    </source>
</evidence>
<accession>A0A9P6JRZ1</accession>
<sequence>MIHRRRAELAIIDAEISRVEDNIVLLVRQRAHLKRRRNTLSPAVSLPPEVLSRIFEFASSPKSDLGGLGQIGHCIPGTTNLGISTGLGAVTPLFLSTVCAAWRKIAFASSQLWNSVTIHLDERHAAHQAALLEDWLKRSRRRPLWINVQEGGVTEDGEDGEDSWGVESTSTCVIDVLVLYSSQWQSVDIFLPSSWKPSLSRIRHTLSNLYSLTLRVAEGSPSLSRVDAFALAPRLRDVTLVGYSFSDITLPWSQLERIEGEYMNVAESLEMLRLCPSLLRYQFTQQCKGVLPFASNAIIHERLEYFELILDSEIELRALLGALTLPNLKELVLSLSEEQPILPHVVSLLRRSGCATSLRRLHLVGLMPEEEHLIDCLWQLPSLEALLLINPVMTGGKLTERFMGLMTPHWAGREAQEMDSDSGGTESSGMEIEGDPPRNRLFLPCLTRFEYRGSVTFSNRSLVNMLESRWQHFGSGRILEDADEYPTPPPTSRASIFTRASWIPRFEERVPETLARLSSVIFTTERLFRFIETDEMIVQHLIQDGLHLEFIRDMS</sequence>
<dbReference type="Proteomes" id="UP000807306">
    <property type="component" value="Unassembled WGS sequence"/>
</dbReference>
<dbReference type="EMBL" id="MU157840">
    <property type="protein sequence ID" value="KAF9530373.1"/>
    <property type="molecule type" value="Genomic_DNA"/>
</dbReference>
<name>A0A9P6JRZ1_9AGAR</name>
<gene>
    <name evidence="2" type="ORF">CPB83DRAFT_788401</name>
</gene>
<protein>
    <recommendedName>
        <fullName evidence="4">F-box domain-containing protein</fullName>
    </recommendedName>
</protein>
<organism evidence="2 3">
    <name type="scientific">Crepidotus variabilis</name>
    <dbReference type="NCBI Taxonomy" id="179855"/>
    <lineage>
        <taxon>Eukaryota</taxon>
        <taxon>Fungi</taxon>
        <taxon>Dikarya</taxon>
        <taxon>Basidiomycota</taxon>
        <taxon>Agaricomycotina</taxon>
        <taxon>Agaricomycetes</taxon>
        <taxon>Agaricomycetidae</taxon>
        <taxon>Agaricales</taxon>
        <taxon>Agaricineae</taxon>
        <taxon>Crepidotaceae</taxon>
        <taxon>Crepidotus</taxon>
    </lineage>
</organism>
<comment type="caution">
    <text evidence="2">The sequence shown here is derived from an EMBL/GenBank/DDBJ whole genome shotgun (WGS) entry which is preliminary data.</text>
</comment>
<reference evidence="2" key="1">
    <citation type="submission" date="2020-11" db="EMBL/GenBank/DDBJ databases">
        <authorList>
            <consortium name="DOE Joint Genome Institute"/>
            <person name="Ahrendt S."/>
            <person name="Riley R."/>
            <person name="Andreopoulos W."/>
            <person name="Labutti K."/>
            <person name="Pangilinan J."/>
            <person name="Ruiz-Duenas F.J."/>
            <person name="Barrasa J.M."/>
            <person name="Sanchez-Garcia M."/>
            <person name="Camarero S."/>
            <person name="Miyauchi S."/>
            <person name="Serrano A."/>
            <person name="Linde D."/>
            <person name="Babiker R."/>
            <person name="Drula E."/>
            <person name="Ayuso-Fernandez I."/>
            <person name="Pacheco R."/>
            <person name="Padilla G."/>
            <person name="Ferreira P."/>
            <person name="Barriuso J."/>
            <person name="Kellner H."/>
            <person name="Castanera R."/>
            <person name="Alfaro M."/>
            <person name="Ramirez L."/>
            <person name="Pisabarro A.G."/>
            <person name="Kuo A."/>
            <person name="Tritt A."/>
            <person name="Lipzen A."/>
            <person name="He G."/>
            <person name="Yan M."/>
            <person name="Ng V."/>
            <person name="Cullen D."/>
            <person name="Martin F."/>
            <person name="Rosso M.-N."/>
            <person name="Henrissat B."/>
            <person name="Hibbett D."/>
            <person name="Martinez A.T."/>
            <person name="Grigoriev I.V."/>
        </authorList>
    </citation>
    <scope>NUCLEOTIDE SEQUENCE</scope>
    <source>
        <strain evidence="2">CBS 506.95</strain>
    </source>
</reference>
<dbReference type="AlphaFoldDB" id="A0A9P6JRZ1"/>
<evidence type="ECO:0008006" key="4">
    <source>
        <dbReference type="Google" id="ProtNLM"/>
    </source>
</evidence>
<feature type="region of interest" description="Disordered" evidence="1">
    <location>
        <begin position="414"/>
        <end position="434"/>
    </location>
</feature>
<keyword evidence="3" id="KW-1185">Reference proteome</keyword>
<evidence type="ECO:0000256" key="1">
    <source>
        <dbReference type="SAM" id="MobiDB-lite"/>
    </source>
</evidence>
<proteinExistence type="predicted"/>
<evidence type="ECO:0000313" key="2">
    <source>
        <dbReference type="EMBL" id="KAF9530373.1"/>
    </source>
</evidence>
<dbReference type="OrthoDB" id="2269034at2759"/>